<feature type="domain" description="Tyr recombinase" evidence="10">
    <location>
        <begin position="130"/>
        <end position="313"/>
    </location>
</feature>
<dbReference type="Pfam" id="PF00589">
    <property type="entry name" value="Phage_integrase"/>
    <property type="match status" value="1"/>
</dbReference>
<dbReference type="PROSITE" id="PS51898">
    <property type="entry name" value="TYR_RECOMBINASE"/>
    <property type="match status" value="1"/>
</dbReference>
<keyword evidence="2 9" id="KW-0963">Cytoplasm</keyword>
<dbReference type="InterPro" id="IPR013762">
    <property type="entry name" value="Integrase-like_cat_sf"/>
</dbReference>
<reference evidence="12 13" key="1">
    <citation type="submission" date="2016-02" db="EMBL/GenBank/DDBJ databases">
        <authorList>
            <person name="Wen L."/>
            <person name="He K."/>
            <person name="Yang H."/>
        </authorList>
    </citation>
    <scope>NUCLEOTIDE SEQUENCE [LARGE SCALE GENOMIC DNA]</scope>
    <source>
        <strain evidence="12 13">CV41</strain>
    </source>
</reference>
<dbReference type="STRING" id="1548208.AXK12_04460"/>
<dbReference type="NCBIfam" id="NF001399">
    <property type="entry name" value="PRK00283.1"/>
    <property type="match status" value="1"/>
</dbReference>
<comment type="caution">
    <text evidence="12">The sequence shown here is derived from an EMBL/GenBank/DDBJ whole genome shotgun (WGS) entry which is preliminary data.</text>
</comment>
<evidence type="ECO:0000313" key="12">
    <source>
        <dbReference type="EMBL" id="KXU36076.1"/>
    </source>
</evidence>
<dbReference type="InterPro" id="IPR010998">
    <property type="entry name" value="Integrase_recombinase_N"/>
</dbReference>
<dbReference type="RefSeq" id="WP_068711626.1">
    <property type="nucleotide sequence ID" value="NZ_LSZP01000032.1"/>
</dbReference>
<dbReference type="Gene3D" id="1.10.443.10">
    <property type="entry name" value="Intergrase catalytic core"/>
    <property type="match status" value="1"/>
</dbReference>
<feature type="active site" evidence="9">
    <location>
        <position position="170"/>
    </location>
</feature>
<evidence type="ECO:0000256" key="8">
    <source>
        <dbReference type="ARBA" id="ARBA00023306"/>
    </source>
</evidence>
<feature type="active site" evidence="9">
    <location>
        <position position="268"/>
    </location>
</feature>
<dbReference type="InterPro" id="IPR050090">
    <property type="entry name" value="Tyrosine_recombinase_XerCD"/>
</dbReference>
<dbReference type="SUPFAM" id="SSF56349">
    <property type="entry name" value="DNA breaking-rejoining enzymes"/>
    <property type="match status" value="1"/>
</dbReference>
<keyword evidence="7 9" id="KW-0233">DNA recombination</keyword>
<dbReference type="PANTHER" id="PTHR30349">
    <property type="entry name" value="PHAGE INTEGRASE-RELATED"/>
    <property type="match status" value="1"/>
</dbReference>
<dbReference type="GO" id="GO:0009037">
    <property type="term" value="F:tyrosine-based site-specific recombinase activity"/>
    <property type="evidence" value="ECO:0007669"/>
    <property type="project" value="UniProtKB-UniRule"/>
</dbReference>
<keyword evidence="4 9" id="KW-0159">Chromosome partition</keyword>
<dbReference type="InterPro" id="IPR004107">
    <property type="entry name" value="Integrase_SAM-like_N"/>
</dbReference>
<dbReference type="InterPro" id="IPR023009">
    <property type="entry name" value="Tyrosine_recombinase_XerC/XerD"/>
</dbReference>
<comment type="function">
    <text evidence="9">Site-specific tyrosine recombinase, which acts by catalyzing the cutting and rejoining of the recombining DNA molecules. The XerC-XerD complex is essential to convert dimers of the bacterial chromosome into monomers to permit their segregation at cell division. It also contributes to the segregational stability of plasmids.</text>
</comment>
<dbReference type="PANTHER" id="PTHR30349:SF81">
    <property type="entry name" value="TYROSINE RECOMBINASE XERC"/>
    <property type="match status" value="1"/>
</dbReference>
<organism evidence="12 13">
    <name type="scientific">Cephaloticoccus capnophilus</name>
    <dbReference type="NCBI Taxonomy" id="1548208"/>
    <lineage>
        <taxon>Bacteria</taxon>
        <taxon>Pseudomonadati</taxon>
        <taxon>Verrucomicrobiota</taxon>
        <taxon>Opitutia</taxon>
        <taxon>Opitutales</taxon>
        <taxon>Opitutaceae</taxon>
        <taxon>Cephaloticoccus</taxon>
    </lineage>
</organism>
<keyword evidence="6 9" id="KW-0238">DNA-binding</keyword>
<evidence type="ECO:0000256" key="5">
    <source>
        <dbReference type="ARBA" id="ARBA00022908"/>
    </source>
</evidence>
<feature type="active site" evidence="9">
    <location>
        <position position="265"/>
    </location>
</feature>
<feature type="domain" description="Core-binding (CB)" evidence="11">
    <location>
        <begin position="22"/>
        <end position="109"/>
    </location>
</feature>
<dbReference type="GO" id="GO:0005737">
    <property type="term" value="C:cytoplasm"/>
    <property type="evidence" value="ECO:0007669"/>
    <property type="project" value="UniProtKB-SubCell"/>
</dbReference>
<dbReference type="HAMAP" id="MF_01808">
    <property type="entry name" value="Recomb_XerC_XerD"/>
    <property type="match status" value="1"/>
</dbReference>
<proteinExistence type="inferred from homology"/>
<dbReference type="GO" id="GO:0003677">
    <property type="term" value="F:DNA binding"/>
    <property type="evidence" value="ECO:0007669"/>
    <property type="project" value="UniProtKB-UniRule"/>
</dbReference>
<evidence type="ECO:0000259" key="10">
    <source>
        <dbReference type="PROSITE" id="PS51898"/>
    </source>
</evidence>
<dbReference type="OrthoDB" id="9801717at2"/>
<keyword evidence="8 9" id="KW-0131">Cell cycle</keyword>
<comment type="similarity">
    <text evidence="9">Belongs to the 'phage' integrase family. XerC subfamily.</text>
</comment>
<accession>A0A139SNE4</accession>
<evidence type="ECO:0000259" key="11">
    <source>
        <dbReference type="PROSITE" id="PS51900"/>
    </source>
</evidence>
<evidence type="ECO:0000256" key="2">
    <source>
        <dbReference type="ARBA" id="ARBA00022490"/>
    </source>
</evidence>
<dbReference type="GO" id="GO:0006313">
    <property type="term" value="P:DNA transposition"/>
    <property type="evidence" value="ECO:0007669"/>
    <property type="project" value="UniProtKB-UniRule"/>
</dbReference>
<keyword evidence="3 9" id="KW-0132">Cell division</keyword>
<evidence type="ECO:0000256" key="9">
    <source>
        <dbReference type="HAMAP-Rule" id="MF_01808"/>
    </source>
</evidence>
<dbReference type="Gene3D" id="1.10.150.130">
    <property type="match status" value="1"/>
</dbReference>
<feature type="active site" evidence="9">
    <location>
        <position position="194"/>
    </location>
</feature>
<dbReference type="AlphaFoldDB" id="A0A139SNE4"/>
<dbReference type="GO" id="GO:0007059">
    <property type="term" value="P:chromosome segregation"/>
    <property type="evidence" value="ECO:0007669"/>
    <property type="project" value="UniProtKB-UniRule"/>
</dbReference>
<dbReference type="Proteomes" id="UP000071392">
    <property type="component" value="Unassembled WGS sequence"/>
</dbReference>
<dbReference type="GO" id="GO:0051301">
    <property type="term" value="P:cell division"/>
    <property type="evidence" value="ECO:0007669"/>
    <property type="project" value="UniProtKB-KW"/>
</dbReference>
<keyword evidence="13" id="KW-1185">Reference proteome</keyword>
<feature type="active site" evidence="9">
    <location>
        <position position="291"/>
    </location>
</feature>
<comment type="subcellular location">
    <subcellularLocation>
        <location evidence="1 9">Cytoplasm</location>
    </subcellularLocation>
</comment>
<keyword evidence="5 9" id="KW-0229">DNA integration</keyword>
<protein>
    <recommendedName>
        <fullName evidence="9">Tyrosine recombinase XerC</fullName>
    </recommendedName>
</protein>
<dbReference type="InterPro" id="IPR044068">
    <property type="entry name" value="CB"/>
</dbReference>
<evidence type="ECO:0000256" key="3">
    <source>
        <dbReference type="ARBA" id="ARBA00022618"/>
    </source>
</evidence>
<comment type="subunit">
    <text evidence="9">Forms a cyclic heterotetrameric complex composed of two molecules of XerC and two molecules of XerD.</text>
</comment>
<dbReference type="InterPro" id="IPR002104">
    <property type="entry name" value="Integrase_catalytic"/>
</dbReference>
<dbReference type="CDD" id="cd00798">
    <property type="entry name" value="INT_XerDC_C"/>
    <property type="match status" value="1"/>
</dbReference>
<name>A0A139SNE4_9BACT</name>
<gene>
    <name evidence="9" type="primary">xerC</name>
    <name evidence="12" type="ORF">AXK12_04460</name>
</gene>
<dbReference type="SUPFAM" id="SSF47823">
    <property type="entry name" value="lambda integrase-like, N-terminal domain"/>
    <property type="match status" value="1"/>
</dbReference>
<feature type="active site" description="O-(3'-phospho-DNA)-tyrosine intermediate" evidence="9">
    <location>
        <position position="300"/>
    </location>
</feature>
<dbReference type="InterPro" id="IPR011010">
    <property type="entry name" value="DNA_brk_join_enz"/>
</dbReference>
<dbReference type="PROSITE" id="PS51900">
    <property type="entry name" value="CB"/>
    <property type="match status" value="1"/>
</dbReference>
<evidence type="ECO:0000256" key="6">
    <source>
        <dbReference type="ARBA" id="ARBA00023125"/>
    </source>
</evidence>
<sequence length="321" mass="35228">MSSPKRKVSAARRATFSSAAPGDFAEDIDRFLSYIGLERGLSPNTQEGYLNDLDQCAAFLAKRGTASDWRSVSGGEVALWIQSLSGADYAVASLARKLAALRGLAHHLVRERLREDDFSALLTAPKHRRQMPGTLTNEEVERLLAAPSGGDPQSLRDKALLELFYSSGLRVSELGALTLQQIDLEHGFLRVFGKGSKERVVPVGSKALTAIARWLEAGRPYYVRTHTGSQLFLSARGRGLSRVTLWVIVKKYARLAGITKPVKPHLLRHSFATHLLTGGADLRAIQEMLGHASIATTQIYTAVEPQRLIEGHAKYHPRNSL</sequence>
<evidence type="ECO:0000256" key="4">
    <source>
        <dbReference type="ARBA" id="ARBA00022829"/>
    </source>
</evidence>
<dbReference type="EMBL" id="LSZP01000032">
    <property type="protein sequence ID" value="KXU36076.1"/>
    <property type="molecule type" value="Genomic_DNA"/>
</dbReference>
<evidence type="ECO:0000256" key="1">
    <source>
        <dbReference type="ARBA" id="ARBA00004496"/>
    </source>
</evidence>
<evidence type="ECO:0000256" key="7">
    <source>
        <dbReference type="ARBA" id="ARBA00023172"/>
    </source>
</evidence>
<dbReference type="Pfam" id="PF02899">
    <property type="entry name" value="Phage_int_SAM_1"/>
    <property type="match status" value="1"/>
</dbReference>
<evidence type="ECO:0000313" key="13">
    <source>
        <dbReference type="Proteomes" id="UP000071392"/>
    </source>
</evidence>